<protein>
    <submittedName>
        <fullName evidence="1">Uncharacterized protein</fullName>
    </submittedName>
</protein>
<dbReference type="InterPro" id="IPR026935">
    <property type="entry name" value="BtrH_N"/>
</dbReference>
<dbReference type="RefSeq" id="WP_184091400.1">
    <property type="nucleotide sequence ID" value="NZ_AP023367.1"/>
</dbReference>
<sequence>MKRCELKNLTKTMEQMQPFNDFFYRDCFYNSLFSIINYGKGDTSNILANEIQLYDYVPANILEVGIVTISVEPMNKILENMNIFYDWSEQKADPYEIYDALDHDMPVIIMVDCFEESIREEYYHKEHLDHNLLIYGYDLEQKIFYIIEHSKKNRLDYKKKTIPIDVVLKASNAYIYHYQNEKQDAAIFYKFYQKQSKDGIKKNASTMFCENYLKYEVIIRMQFIKLDNIKDTLCKFIYNRKKLSECIDTITDEITNIINAKKIEQRKYKLFLNHTGVNQLIESILNGWIAIRLYLMSYQYGGTEIDRKLDEAAKRINEIVLEEKRLIRLVFFLLYK</sequence>
<name>A0A6S6QWP4_9FIRM</name>
<dbReference type="Proteomes" id="UP000515561">
    <property type="component" value="Chromosome"/>
</dbReference>
<gene>
    <name evidence="1" type="ORF">acsn021_17150</name>
</gene>
<reference evidence="1 2" key="1">
    <citation type="journal article" date="2016" name="Int. J. Syst. Evol. Microbiol.">
        <title>Descriptions of Anaerotaenia torta gen. nov., sp. nov. and Anaerocolumna cellulosilytica gen. nov., sp. nov. isolated from a methanogenic reactor of cattle waste.</title>
        <authorList>
            <person name="Uek A."/>
            <person name="Ohtaki Y."/>
            <person name="Kaku N."/>
            <person name="Ueki K."/>
        </authorList>
    </citation>
    <scope>NUCLEOTIDE SEQUENCE [LARGE SCALE GENOMIC DNA]</scope>
    <source>
        <strain evidence="1 2">SN021</strain>
    </source>
</reference>
<evidence type="ECO:0000313" key="2">
    <source>
        <dbReference type="Proteomes" id="UP000515561"/>
    </source>
</evidence>
<proteinExistence type="predicted"/>
<evidence type="ECO:0000313" key="1">
    <source>
        <dbReference type="EMBL" id="BCJ94146.1"/>
    </source>
</evidence>
<accession>A0A6S6QWP4</accession>
<dbReference type="Pfam" id="PF14399">
    <property type="entry name" value="BtrH_N"/>
    <property type="match status" value="1"/>
</dbReference>
<dbReference type="KEGG" id="acel:acsn021_17150"/>
<organism evidence="1 2">
    <name type="scientific">Anaerocolumna cellulosilytica</name>
    <dbReference type="NCBI Taxonomy" id="433286"/>
    <lineage>
        <taxon>Bacteria</taxon>
        <taxon>Bacillati</taxon>
        <taxon>Bacillota</taxon>
        <taxon>Clostridia</taxon>
        <taxon>Lachnospirales</taxon>
        <taxon>Lachnospiraceae</taxon>
        <taxon>Anaerocolumna</taxon>
    </lineage>
</organism>
<keyword evidence="2" id="KW-1185">Reference proteome</keyword>
<dbReference type="AlphaFoldDB" id="A0A6S6QWP4"/>
<dbReference type="EMBL" id="AP023367">
    <property type="protein sequence ID" value="BCJ94146.1"/>
    <property type="molecule type" value="Genomic_DNA"/>
</dbReference>